<accession>A0ABP8GPV6</accession>
<dbReference type="PROSITE" id="PS51257">
    <property type="entry name" value="PROKAR_LIPOPROTEIN"/>
    <property type="match status" value="1"/>
</dbReference>
<organism evidence="1 2">
    <name type="scientific">Mucilaginibacter gynuensis</name>
    <dbReference type="NCBI Taxonomy" id="1302236"/>
    <lineage>
        <taxon>Bacteria</taxon>
        <taxon>Pseudomonadati</taxon>
        <taxon>Bacteroidota</taxon>
        <taxon>Sphingobacteriia</taxon>
        <taxon>Sphingobacteriales</taxon>
        <taxon>Sphingobacteriaceae</taxon>
        <taxon>Mucilaginibacter</taxon>
    </lineage>
</organism>
<dbReference type="RefSeq" id="WP_345212140.1">
    <property type="nucleotide sequence ID" value="NZ_BAABFT010000008.1"/>
</dbReference>
<sequence>MLKKLTMVLLVAVLASCDKKDSGKCSNRVCTEIFASVGFRFLKQDGSGIIVKNYSVVNQQTKDTITIKDTGTLSIGINELRAPGYYTVINDSYKDKLTEAGIDLKVSGTDSLHNQTKTAIVKVGVDECGCHVKKISGPDEIKFDN</sequence>
<comment type="caution">
    <text evidence="1">The sequence shown here is derived from an EMBL/GenBank/DDBJ whole genome shotgun (WGS) entry which is preliminary data.</text>
</comment>
<dbReference type="Proteomes" id="UP001500582">
    <property type="component" value="Unassembled WGS sequence"/>
</dbReference>
<evidence type="ECO:0000313" key="2">
    <source>
        <dbReference type="Proteomes" id="UP001500582"/>
    </source>
</evidence>
<proteinExistence type="predicted"/>
<name>A0ABP8GPV6_9SPHI</name>
<gene>
    <name evidence="1" type="ORF">GCM10023149_32030</name>
</gene>
<keyword evidence="2" id="KW-1185">Reference proteome</keyword>
<evidence type="ECO:0000313" key="1">
    <source>
        <dbReference type="EMBL" id="GAA4328150.1"/>
    </source>
</evidence>
<reference evidence="2" key="1">
    <citation type="journal article" date="2019" name="Int. J. Syst. Evol. Microbiol.">
        <title>The Global Catalogue of Microorganisms (GCM) 10K type strain sequencing project: providing services to taxonomists for standard genome sequencing and annotation.</title>
        <authorList>
            <consortium name="The Broad Institute Genomics Platform"/>
            <consortium name="The Broad Institute Genome Sequencing Center for Infectious Disease"/>
            <person name="Wu L."/>
            <person name="Ma J."/>
        </authorList>
    </citation>
    <scope>NUCLEOTIDE SEQUENCE [LARGE SCALE GENOMIC DNA]</scope>
    <source>
        <strain evidence="2">JCM 17705</strain>
    </source>
</reference>
<dbReference type="EMBL" id="BAABFT010000008">
    <property type="protein sequence ID" value="GAA4328150.1"/>
    <property type="molecule type" value="Genomic_DNA"/>
</dbReference>
<protein>
    <submittedName>
        <fullName evidence="1">Uncharacterized protein</fullName>
    </submittedName>
</protein>